<dbReference type="GO" id="GO:0005975">
    <property type="term" value="P:carbohydrate metabolic process"/>
    <property type="evidence" value="ECO:0007669"/>
    <property type="project" value="UniProtKB-ARBA"/>
</dbReference>
<organism evidence="2 3">
    <name type="scientific">Mangrovivirga cuniculi</name>
    <dbReference type="NCBI Taxonomy" id="2715131"/>
    <lineage>
        <taxon>Bacteria</taxon>
        <taxon>Pseudomonadati</taxon>
        <taxon>Bacteroidota</taxon>
        <taxon>Cytophagia</taxon>
        <taxon>Cytophagales</taxon>
        <taxon>Mangrovivirgaceae</taxon>
        <taxon>Mangrovivirga</taxon>
    </lineage>
</organism>
<dbReference type="EMBL" id="CP028923">
    <property type="protein sequence ID" value="QCK14421.1"/>
    <property type="molecule type" value="Genomic_DNA"/>
</dbReference>
<reference evidence="2 3" key="1">
    <citation type="submission" date="2018-04" db="EMBL/GenBank/DDBJ databases">
        <title>Complete genome uncultured novel isolate.</title>
        <authorList>
            <person name="Merlino G."/>
        </authorList>
    </citation>
    <scope>NUCLEOTIDE SEQUENCE [LARGE SCALE GENOMIC DNA]</scope>
    <source>
        <strain evidence="3">R1DC9</strain>
    </source>
</reference>
<evidence type="ECO:0000256" key="1">
    <source>
        <dbReference type="SAM" id="SignalP"/>
    </source>
</evidence>
<name>A0A4D7JFK1_9BACT</name>
<sequence>MKLRIFFLLLFLSPIIKAQVIQEGLVAYYPFSGNADDVIGVNEGTVYGASLATDRFGNQNNAYYFDGQNDWIEIPDNDLLDFAANQDFTIIIWANIASVQNDMRGNNHELIGKWNAFRSQQYPYAIRITNETASSPNRLATWRFDSDYCGNGPYTFSACEFKRDFWHQFVFRKAGEELTIFQDGVIVGTFTDNTSLNCNTENNHPIYIGKREFDMRMFTGFMDDIAFYNRALSNEEIKTTVTAQEWDPKYGTTNFVEYLIPQQIEPAKIDSVNNTIEIKVNCEADITNVIPEFNTNNAVVKLDGIVQVSGSSSIDLSFPQIYTVETFTEHGCNEENWTVSVVKTFPSEEEIKAQTKFTSFYIPGQIGNSEIDSVNQIINILVPCNFDKSNIIAEFGLANEHAKATINNVVQISGETSNDFTNKIYYDVIFKDCGTTSWEVNLLEEEITTAEIENYKSFFDFDILGKTKSVNIDSENHQIDVVVYCDIDLTNLTPYFEVFEGVKVYLDDVIQESGVNSNNYTKTRYYKLEEPTKCIIQEWSVDITNYELTDTEITNKTSVIDFYIEDQIGETSINTQEKEINVIVPCNFKLDLVNADFELSEGASGYVYEEKLLSGISEISYESPVKFQVFGEKGCVSTEWTINVEKEVVNPSEVLTPDNRKYFVPNVFTPNNDGFNEFFEIGEYLQGSELTIVNNKGKIVYQSDEYYNTFDGEGLHNGIYYYVIRSKCFEKEIDGYVVIAFKNSGK</sequence>
<dbReference type="Gene3D" id="2.60.40.2340">
    <property type="match status" value="4"/>
</dbReference>
<dbReference type="Pfam" id="PF13585">
    <property type="entry name" value="CHU_C"/>
    <property type="match status" value="1"/>
</dbReference>
<evidence type="ECO:0000313" key="3">
    <source>
        <dbReference type="Proteomes" id="UP000298616"/>
    </source>
</evidence>
<proteinExistence type="predicted"/>
<accession>A0A4D7JFK1</accession>
<keyword evidence="1" id="KW-0732">Signal</keyword>
<dbReference type="AlphaFoldDB" id="A0A4D7JFK1"/>
<dbReference type="SUPFAM" id="SSF49899">
    <property type="entry name" value="Concanavalin A-like lectins/glucanases"/>
    <property type="match status" value="1"/>
</dbReference>
<evidence type="ECO:0008006" key="4">
    <source>
        <dbReference type="Google" id="ProtNLM"/>
    </source>
</evidence>
<dbReference type="GO" id="GO:0004553">
    <property type="term" value="F:hydrolase activity, hydrolyzing O-glycosyl compounds"/>
    <property type="evidence" value="ECO:0007669"/>
    <property type="project" value="UniProtKB-ARBA"/>
</dbReference>
<dbReference type="RefSeq" id="WP_137090012.1">
    <property type="nucleotide sequence ID" value="NZ_CP028923.1"/>
</dbReference>
<dbReference type="OrthoDB" id="1491125at2"/>
<protein>
    <recommendedName>
        <fullName evidence="4">LamG-like jellyroll fold domain-containing protein</fullName>
    </recommendedName>
</protein>
<dbReference type="Pfam" id="PF13385">
    <property type="entry name" value="Laminin_G_3"/>
    <property type="match status" value="1"/>
</dbReference>
<dbReference type="KEGG" id="fpf:DCC35_06545"/>
<evidence type="ECO:0000313" key="2">
    <source>
        <dbReference type="EMBL" id="QCK14421.1"/>
    </source>
</evidence>
<gene>
    <name evidence="2" type="ORF">DCC35_06545</name>
</gene>
<dbReference type="InterPro" id="IPR013320">
    <property type="entry name" value="ConA-like_dom_sf"/>
</dbReference>
<dbReference type="Gene3D" id="2.60.120.200">
    <property type="match status" value="1"/>
</dbReference>
<keyword evidence="3" id="KW-1185">Reference proteome</keyword>
<feature type="chain" id="PRO_5020186319" description="LamG-like jellyroll fold domain-containing protein" evidence="1">
    <location>
        <begin position="19"/>
        <end position="746"/>
    </location>
</feature>
<dbReference type="Proteomes" id="UP000298616">
    <property type="component" value="Chromosome"/>
</dbReference>
<feature type="signal peptide" evidence="1">
    <location>
        <begin position="1"/>
        <end position="18"/>
    </location>
</feature>